<dbReference type="InterPro" id="IPR019117">
    <property type="entry name" value="CRISPR-assoc_protein_Cmr3"/>
</dbReference>
<keyword evidence="3" id="KW-1185">Reference proteome</keyword>
<gene>
    <name evidence="2" type="ORF">SAMN04488038_1206</name>
</gene>
<dbReference type="AlphaFoldDB" id="A0A1H9M8K7"/>
<reference evidence="2 3" key="1">
    <citation type="submission" date="2016-10" db="EMBL/GenBank/DDBJ databases">
        <authorList>
            <person name="de Groot N.N."/>
        </authorList>
    </citation>
    <scope>NUCLEOTIDE SEQUENCE [LARGE SCALE GENOMIC DNA]</scope>
    <source>
        <strain evidence="2 3">DSM 25927</strain>
    </source>
</reference>
<dbReference type="OrthoDB" id="6162707at2"/>
<evidence type="ECO:0000313" key="2">
    <source>
        <dbReference type="EMBL" id="SER20110.1"/>
    </source>
</evidence>
<dbReference type="RefSeq" id="WP_093289550.1">
    <property type="nucleotide sequence ID" value="NZ_FOFS01000020.1"/>
</dbReference>
<dbReference type="Proteomes" id="UP000199233">
    <property type="component" value="Unassembled WGS sequence"/>
</dbReference>
<name>A0A1H9M8K7_9GAMM</name>
<proteinExistence type="predicted"/>
<sequence>MSRQIDVPFLVEPCEPVSFGPPKSASAGEAHRIGTQFPPSPQTFQGLVRSRLLHGAEPALDFNGPRAKSEIAQLVGTPQELPRGWQLTGPFPAQRIRPSTNDADSLPFIRPWLPTPQYILKAAAGALHAREVISTHAALSDLHSATPGPALGRPEAGAMEPRGGWIGPDNLRFALGGEGKYSWNNGQWRADQPPFVSREHQPGLAIDRDSASAQHGMLYFVEALRFEYDSGLFGQLRASLDDRLQAQALTQGAGQAGRKGRLVAFGPAEHLDPTWHSILRGEHLPQRVDDGACFWLVAITPALIDNPLQPEHHALLKDGMRLDFLAALTGRSFAVGGFELATGRPRDNRAYLPAGSAWLIRLHGGSAEGRRDALFNLHNRHALGPEREAAMGFGHCLVGIGPLTKMERS</sequence>
<organism evidence="2 3">
    <name type="scientific">Solimonas aquatica</name>
    <dbReference type="NCBI Taxonomy" id="489703"/>
    <lineage>
        <taxon>Bacteria</taxon>
        <taxon>Pseudomonadati</taxon>
        <taxon>Pseudomonadota</taxon>
        <taxon>Gammaproteobacteria</taxon>
        <taxon>Nevskiales</taxon>
        <taxon>Nevskiaceae</taxon>
        <taxon>Solimonas</taxon>
    </lineage>
</organism>
<accession>A0A1H9M8K7</accession>
<dbReference type="Gene3D" id="2.60.40.4350">
    <property type="match status" value="1"/>
</dbReference>
<dbReference type="Pfam" id="PF09700">
    <property type="entry name" value="Cas_Cmr3"/>
    <property type="match status" value="1"/>
</dbReference>
<feature type="region of interest" description="Disordered" evidence="1">
    <location>
        <begin position="18"/>
        <end position="41"/>
    </location>
</feature>
<dbReference type="EMBL" id="FOFS01000020">
    <property type="protein sequence ID" value="SER20110.1"/>
    <property type="molecule type" value="Genomic_DNA"/>
</dbReference>
<protein>
    <submittedName>
        <fullName evidence="2">CRISPR-associated protein Cmr3</fullName>
    </submittedName>
</protein>
<evidence type="ECO:0000313" key="3">
    <source>
        <dbReference type="Proteomes" id="UP000199233"/>
    </source>
</evidence>
<evidence type="ECO:0000256" key="1">
    <source>
        <dbReference type="SAM" id="MobiDB-lite"/>
    </source>
</evidence>
<dbReference type="STRING" id="489703.SAMN04488038_1206"/>